<dbReference type="RefSeq" id="WP_340904462.1">
    <property type="nucleotide sequence ID" value="NZ_JBHLUU010000126.1"/>
</dbReference>
<dbReference type="Proteomes" id="UP001589738">
    <property type="component" value="Unassembled WGS sequence"/>
</dbReference>
<protein>
    <submittedName>
        <fullName evidence="1">YppF family protein</fullName>
    </submittedName>
</protein>
<evidence type="ECO:0000313" key="2">
    <source>
        <dbReference type="Proteomes" id="UP001589738"/>
    </source>
</evidence>
<evidence type="ECO:0000313" key="1">
    <source>
        <dbReference type="EMBL" id="MFC0478048.1"/>
    </source>
</evidence>
<organism evidence="1 2">
    <name type="scientific">Robertmurraya beringensis</name>
    <dbReference type="NCBI Taxonomy" id="641660"/>
    <lineage>
        <taxon>Bacteria</taxon>
        <taxon>Bacillati</taxon>
        <taxon>Bacillota</taxon>
        <taxon>Bacilli</taxon>
        <taxon>Bacillales</taxon>
        <taxon>Bacillaceae</taxon>
        <taxon>Robertmurraya</taxon>
    </lineage>
</organism>
<comment type="caution">
    <text evidence="1">The sequence shown here is derived from an EMBL/GenBank/DDBJ whole genome shotgun (WGS) entry which is preliminary data.</text>
</comment>
<dbReference type="InterPro" id="IPR025553">
    <property type="entry name" value="YppF"/>
</dbReference>
<name>A0ABV6L1S2_9BACI</name>
<dbReference type="EMBL" id="JBHLUU010000126">
    <property type="protein sequence ID" value="MFC0478048.1"/>
    <property type="molecule type" value="Genomic_DNA"/>
</dbReference>
<reference evidence="1 2" key="1">
    <citation type="submission" date="2024-09" db="EMBL/GenBank/DDBJ databases">
        <authorList>
            <person name="Sun Q."/>
            <person name="Mori K."/>
        </authorList>
    </citation>
    <scope>NUCLEOTIDE SEQUENCE [LARGE SCALE GENOMIC DNA]</scope>
    <source>
        <strain evidence="1 2">CGMCC 1.9126</strain>
    </source>
</reference>
<keyword evidence="2" id="KW-1185">Reference proteome</keyword>
<proteinExistence type="predicted"/>
<accession>A0ABV6L1S2</accession>
<dbReference type="Pfam" id="PF14178">
    <property type="entry name" value="YppF"/>
    <property type="match status" value="1"/>
</dbReference>
<gene>
    <name evidence="1" type="primary">yppF</name>
    <name evidence="1" type="ORF">ACFFHF_22930</name>
</gene>
<sequence>MNIQELKNHFQLIKKYEAQEVNELLDFVKKCYIYNEITTCDYRNLVYELEILGAKTPELESSM</sequence>